<evidence type="ECO:0000313" key="3">
    <source>
        <dbReference type="Proteomes" id="UP000476064"/>
    </source>
</evidence>
<dbReference type="InterPro" id="IPR036249">
    <property type="entry name" value="Thioredoxin-like_sf"/>
</dbReference>
<dbReference type="KEGG" id="plyc:GXP70_24030"/>
<dbReference type="RefSeq" id="WP_162359177.1">
    <property type="nucleotide sequence ID" value="NZ_CP048209.1"/>
</dbReference>
<protein>
    <submittedName>
        <fullName evidence="2">DsbA family oxidoreductase</fullName>
    </submittedName>
</protein>
<organism evidence="2 3">
    <name type="scientific">Paenibacillus lycopersici</name>
    <dbReference type="NCBI Taxonomy" id="2704462"/>
    <lineage>
        <taxon>Bacteria</taxon>
        <taxon>Bacillati</taxon>
        <taxon>Bacillota</taxon>
        <taxon>Bacilli</taxon>
        <taxon>Bacillales</taxon>
        <taxon>Paenibacillaceae</taxon>
        <taxon>Paenibacillus</taxon>
    </lineage>
</organism>
<sequence>MKVEVWSDIACPFCYIGKRRFEAGLAKFAHKDEIEVVYRSFQLDPNADKEPALDAYGLVAKKYGISREQSIAMHENLVNQAAELGLAYNFEHAYPANSLDAHRLIHFAGRYGKRTEAAEQLFKAYFTDSKHVGRLETLIAIAEEIGLDPKEAEAVLRSDEFKAEVEAECREASQLGANGVPFYVINRKYAVAGAQPSEVFLDVLEKCWEEEKPLIMLDPSSTNSNTGQVCTDDGCGIGDPNAEKQQ</sequence>
<accession>A0A6C0G057</accession>
<dbReference type="Proteomes" id="UP000476064">
    <property type="component" value="Chromosome"/>
</dbReference>
<dbReference type="Gene3D" id="3.40.30.10">
    <property type="entry name" value="Glutaredoxin"/>
    <property type="match status" value="1"/>
</dbReference>
<dbReference type="CDD" id="cd03024">
    <property type="entry name" value="DsbA_FrnE"/>
    <property type="match status" value="1"/>
</dbReference>
<dbReference type="Pfam" id="PF01323">
    <property type="entry name" value="DSBA"/>
    <property type="match status" value="1"/>
</dbReference>
<reference evidence="2 3" key="1">
    <citation type="submission" date="2020-01" db="EMBL/GenBank/DDBJ databases">
        <title>Paenibacillus sp. nov., isolated from tomato rhizosphere.</title>
        <authorList>
            <person name="Weon H.-Y."/>
            <person name="Lee S.A."/>
        </authorList>
    </citation>
    <scope>NUCLEOTIDE SEQUENCE [LARGE SCALE GENOMIC DNA]</scope>
    <source>
        <strain evidence="2 3">12200R-189</strain>
    </source>
</reference>
<feature type="domain" description="DSBA-like thioredoxin" evidence="1">
    <location>
        <begin position="3"/>
        <end position="204"/>
    </location>
</feature>
<evidence type="ECO:0000259" key="1">
    <source>
        <dbReference type="Pfam" id="PF01323"/>
    </source>
</evidence>
<dbReference type="EMBL" id="CP048209">
    <property type="protein sequence ID" value="QHT62746.1"/>
    <property type="molecule type" value="Genomic_DNA"/>
</dbReference>
<gene>
    <name evidence="2" type="ORF">GXP70_24030</name>
</gene>
<proteinExistence type="predicted"/>
<dbReference type="AlphaFoldDB" id="A0A6C0G057"/>
<dbReference type="SUPFAM" id="SSF52833">
    <property type="entry name" value="Thioredoxin-like"/>
    <property type="match status" value="1"/>
</dbReference>
<dbReference type="PANTHER" id="PTHR13887:SF41">
    <property type="entry name" value="THIOREDOXIN SUPERFAMILY PROTEIN"/>
    <property type="match status" value="1"/>
</dbReference>
<keyword evidence="3" id="KW-1185">Reference proteome</keyword>
<name>A0A6C0G057_9BACL</name>
<dbReference type="GO" id="GO:0016491">
    <property type="term" value="F:oxidoreductase activity"/>
    <property type="evidence" value="ECO:0007669"/>
    <property type="project" value="InterPro"/>
</dbReference>
<evidence type="ECO:0000313" key="2">
    <source>
        <dbReference type="EMBL" id="QHT62746.1"/>
    </source>
</evidence>
<dbReference type="PANTHER" id="PTHR13887">
    <property type="entry name" value="GLUTATHIONE S-TRANSFERASE KAPPA"/>
    <property type="match status" value="1"/>
</dbReference>
<dbReference type="InterPro" id="IPR001853">
    <property type="entry name" value="DSBA-like_thioredoxin_dom"/>
</dbReference>